<name>A0A4Z2HPI4_9TELE</name>
<gene>
    <name evidence="1" type="ORF">EYF80_022582</name>
</gene>
<keyword evidence="2" id="KW-1185">Reference proteome</keyword>
<sequence>MLDPRPISPTLLAGCAEVSARYATFYITFTAERGAANASGDTNYCVAGSTRAACSNSHESFPKQLNAALLHHVFKKTADASRNGSARQFAERRRKDNQWPCEKRQKMLTADFILVLENLIQLRREQKLLFCCKNELLWSDNEELY</sequence>
<reference evidence="1 2" key="1">
    <citation type="submission" date="2019-03" db="EMBL/GenBank/DDBJ databases">
        <title>First draft genome of Liparis tanakae, snailfish: a comprehensive survey of snailfish specific genes.</title>
        <authorList>
            <person name="Kim W."/>
            <person name="Song I."/>
            <person name="Jeong J.-H."/>
            <person name="Kim D."/>
            <person name="Kim S."/>
            <person name="Ryu S."/>
            <person name="Song J.Y."/>
            <person name="Lee S.K."/>
        </authorList>
    </citation>
    <scope>NUCLEOTIDE SEQUENCE [LARGE SCALE GENOMIC DNA]</scope>
    <source>
        <tissue evidence="1">Muscle</tissue>
    </source>
</reference>
<dbReference type="Proteomes" id="UP000314294">
    <property type="component" value="Unassembled WGS sequence"/>
</dbReference>
<protein>
    <submittedName>
        <fullName evidence="1">Uncharacterized protein</fullName>
    </submittedName>
</protein>
<proteinExistence type="predicted"/>
<dbReference type="EMBL" id="SRLO01000208">
    <property type="protein sequence ID" value="TNN67165.1"/>
    <property type="molecule type" value="Genomic_DNA"/>
</dbReference>
<evidence type="ECO:0000313" key="2">
    <source>
        <dbReference type="Proteomes" id="UP000314294"/>
    </source>
</evidence>
<comment type="caution">
    <text evidence="1">The sequence shown here is derived from an EMBL/GenBank/DDBJ whole genome shotgun (WGS) entry which is preliminary data.</text>
</comment>
<organism evidence="1 2">
    <name type="scientific">Liparis tanakae</name>
    <name type="common">Tanaka's snailfish</name>
    <dbReference type="NCBI Taxonomy" id="230148"/>
    <lineage>
        <taxon>Eukaryota</taxon>
        <taxon>Metazoa</taxon>
        <taxon>Chordata</taxon>
        <taxon>Craniata</taxon>
        <taxon>Vertebrata</taxon>
        <taxon>Euteleostomi</taxon>
        <taxon>Actinopterygii</taxon>
        <taxon>Neopterygii</taxon>
        <taxon>Teleostei</taxon>
        <taxon>Neoteleostei</taxon>
        <taxon>Acanthomorphata</taxon>
        <taxon>Eupercaria</taxon>
        <taxon>Perciformes</taxon>
        <taxon>Cottioidei</taxon>
        <taxon>Cottales</taxon>
        <taxon>Liparidae</taxon>
        <taxon>Liparis</taxon>
    </lineage>
</organism>
<dbReference type="AlphaFoldDB" id="A0A4Z2HPI4"/>
<evidence type="ECO:0000313" key="1">
    <source>
        <dbReference type="EMBL" id="TNN67165.1"/>
    </source>
</evidence>
<accession>A0A4Z2HPI4</accession>